<dbReference type="Pfam" id="PF16221">
    <property type="entry name" value="HTH_47"/>
    <property type="match status" value="1"/>
</dbReference>
<dbReference type="Gene3D" id="3.50.30.90">
    <property type="match status" value="1"/>
</dbReference>
<dbReference type="InterPro" id="IPR032610">
    <property type="entry name" value="DUF2172"/>
</dbReference>
<keyword evidence="4" id="KW-0031">Aminopeptidase</keyword>
<evidence type="ECO:0000259" key="2">
    <source>
        <dbReference type="Pfam" id="PF16221"/>
    </source>
</evidence>
<feature type="domain" description="UCP01524 winged helix-turn-helix" evidence="2">
    <location>
        <begin position="364"/>
        <end position="447"/>
    </location>
</feature>
<gene>
    <name evidence="4" type="ORF">SAMN05660923_00213</name>
</gene>
<protein>
    <submittedName>
        <fullName evidence="4">Aminopeptidase-like domain-containing protein</fullName>
    </submittedName>
</protein>
<dbReference type="Pfam" id="PF09940">
    <property type="entry name" value="DUF2172"/>
    <property type="match status" value="1"/>
</dbReference>
<dbReference type="GO" id="GO:0004177">
    <property type="term" value="F:aminopeptidase activity"/>
    <property type="evidence" value="ECO:0007669"/>
    <property type="project" value="UniProtKB-KW"/>
</dbReference>
<dbReference type="Gene3D" id="1.10.10.10">
    <property type="entry name" value="Winged helix-like DNA-binding domain superfamily/Winged helix DNA-binding domain"/>
    <property type="match status" value="1"/>
</dbReference>
<keyword evidence="4" id="KW-0645">Protease</keyword>
<evidence type="ECO:0000313" key="5">
    <source>
        <dbReference type="Proteomes" id="UP000198828"/>
    </source>
</evidence>
<keyword evidence="4" id="KW-0378">Hydrolase</keyword>
<dbReference type="Gene3D" id="3.40.630.10">
    <property type="entry name" value="Zn peptidases"/>
    <property type="match status" value="1"/>
</dbReference>
<evidence type="ECO:0000259" key="3">
    <source>
        <dbReference type="Pfam" id="PF16254"/>
    </source>
</evidence>
<dbReference type="InterPro" id="IPR012353">
    <property type="entry name" value="UCP015244"/>
</dbReference>
<reference evidence="4 5" key="1">
    <citation type="submission" date="2016-10" db="EMBL/GenBank/DDBJ databases">
        <authorList>
            <person name="de Groot N.N."/>
        </authorList>
    </citation>
    <scope>NUCLEOTIDE SEQUENCE [LARGE SCALE GENOMIC DNA]</scope>
    <source>
        <strain evidence="4 5">DSM 23310</strain>
    </source>
</reference>
<feature type="domain" description="DUF4910" evidence="3">
    <location>
        <begin position="23"/>
        <end position="361"/>
    </location>
</feature>
<dbReference type="InterPro" id="IPR036388">
    <property type="entry name" value="WH-like_DNA-bd_sf"/>
</dbReference>
<accession>A0A1H2QSD8</accession>
<dbReference type="Proteomes" id="UP000198828">
    <property type="component" value="Unassembled WGS sequence"/>
</dbReference>
<name>A0A1H2QSD8_9FIRM</name>
<keyword evidence="5" id="KW-1185">Reference proteome</keyword>
<dbReference type="InterPro" id="IPR032622">
    <property type="entry name" value="UCP01524_HTH"/>
</dbReference>
<dbReference type="SUPFAM" id="SSF53187">
    <property type="entry name" value="Zn-dependent exopeptidases"/>
    <property type="match status" value="1"/>
</dbReference>
<proteinExistence type="predicted"/>
<evidence type="ECO:0000313" key="4">
    <source>
        <dbReference type="EMBL" id="SDW10051.1"/>
    </source>
</evidence>
<organism evidence="4 5">
    <name type="scientific">Tepidimicrobium xylanilyticum</name>
    <dbReference type="NCBI Taxonomy" id="1123352"/>
    <lineage>
        <taxon>Bacteria</taxon>
        <taxon>Bacillati</taxon>
        <taxon>Bacillota</taxon>
        <taxon>Tissierellia</taxon>
        <taxon>Tissierellales</taxon>
        <taxon>Tepidimicrobiaceae</taxon>
        <taxon>Tepidimicrobium</taxon>
    </lineage>
</organism>
<dbReference type="AlphaFoldDB" id="A0A1H2QSD8"/>
<dbReference type="InterPro" id="IPR032589">
    <property type="entry name" value="DUF4910"/>
</dbReference>
<sequence>MEFDFEMVSKMTYNEEIMLMDKLFDELYPICRSITGEGLRKSLQIISEYVPLNILEFNTGEKVLNWEIPQEWVIRDAWIKDEKGNKILDFNECNLHIINYSASINKEMSLEELLPHIYTKPSLPNAIPYVTSYYNRRWGFCMTHSQYEGLEPGEYHVFIDSEFIDGKLSIGHTLLEGESKKEILISSYLCHPSLANNELSGPIVLAFLYNRIKNWEKRNFTYRFVLNPETIGSIAYLSKYGKHLMDNLYFGLVLTCLGGATNLSYKKSRRGDAPIDELADHLFSKGEIEGHIREFTPCNGSDERQYCSPGFNLPVGQMARLVYGTYKEYHTSLDNKELMGIENIYKSLNEIELILKANEYNGYYINRFPYGEIKLDKYDLYPDMNGPTTSMYSNRRKRDGRFELNCILMILNYSDGQHTLIDIADKCNCSILDLIPIVEKLKDKKVLLGPYYSKRSLNI</sequence>
<evidence type="ECO:0000259" key="1">
    <source>
        <dbReference type="Pfam" id="PF09940"/>
    </source>
</evidence>
<feature type="domain" description="DUF2172" evidence="1">
    <location>
        <begin position="71"/>
        <end position="162"/>
    </location>
</feature>
<dbReference type="EMBL" id="FNNG01000001">
    <property type="protein sequence ID" value="SDW10051.1"/>
    <property type="molecule type" value="Genomic_DNA"/>
</dbReference>
<dbReference type="Pfam" id="PF16254">
    <property type="entry name" value="DUF4910"/>
    <property type="match status" value="1"/>
</dbReference>
<dbReference type="PIRSF" id="PIRSF015244">
    <property type="entry name" value="UCP015244"/>
    <property type="match status" value="1"/>
</dbReference>